<reference evidence="2 3" key="1">
    <citation type="submission" date="2020-01" db="EMBL/GenBank/DDBJ databases">
        <title>Bacteria diversity of Porities sp.</title>
        <authorList>
            <person name="Wang G."/>
        </authorList>
    </citation>
    <scope>NUCLEOTIDE SEQUENCE [LARGE SCALE GENOMIC DNA]</scope>
    <source>
        <strain evidence="2 3">R33</strain>
    </source>
</reference>
<evidence type="ECO:0000259" key="1">
    <source>
        <dbReference type="PROSITE" id="PS50093"/>
    </source>
</evidence>
<name>A0A6L9EHW4_9FLAO</name>
<dbReference type="SUPFAM" id="SSF49299">
    <property type="entry name" value="PKD domain"/>
    <property type="match status" value="1"/>
</dbReference>
<dbReference type="InterPro" id="IPR013783">
    <property type="entry name" value="Ig-like_fold"/>
</dbReference>
<evidence type="ECO:0000313" key="2">
    <source>
        <dbReference type="EMBL" id="NAS14384.1"/>
    </source>
</evidence>
<dbReference type="InterPro" id="IPR000601">
    <property type="entry name" value="PKD_dom"/>
</dbReference>
<dbReference type="InterPro" id="IPR022409">
    <property type="entry name" value="PKD/Chitinase_dom"/>
</dbReference>
<comment type="caution">
    <text evidence="2">The sequence shown here is derived from an EMBL/GenBank/DDBJ whole genome shotgun (WGS) entry which is preliminary data.</text>
</comment>
<feature type="domain" description="PKD" evidence="1">
    <location>
        <begin position="60"/>
        <end position="112"/>
    </location>
</feature>
<dbReference type="InterPro" id="IPR035986">
    <property type="entry name" value="PKD_dom_sf"/>
</dbReference>
<dbReference type="EMBL" id="WXYO01000010">
    <property type="protein sequence ID" value="NAS14384.1"/>
    <property type="molecule type" value="Genomic_DNA"/>
</dbReference>
<gene>
    <name evidence="2" type="ORF">GTQ38_20400</name>
</gene>
<dbReference type="Pfam" id="PF18911">
    <property type="entry name" value="PKD_4"/>
    <property type="match status" value="1"/>
</dbReference>
<sequence length="465" mass="51078">MKHCYFLFLFIFILHSCSKDSPGEEPGNPDSNLRACFTVSSETIAVGEVLKLVSCSEGATSFLYDFGNGETSLKENPEIILSEGGNYTIKLTVKDEEENTDSFTKAVTVTEPVEFNYIFPEIPTGFTAIPLEAGINPENGSLYFVELLEDNVGSGGSKFYYKELDQNYQATSTYIADKPFSSNSAFVNFYASGNRNLVFSRTLDGFYGTQELTYNSVWGFVNAITSATKHSNGFIQEGVNSLYFGTEEDAGIYKAAVETRNASGDAFQVSLNTFGPADSMIGDMIKVSGGYLAFGAAFTKNTGVPYVSDYTPLLIFMDNSLTVTSHVLYEDSELVAKISSFNDLNGSYHLEQLSNGNIVMYANGEVIVSDASGIKLSSTYFEDTSNNQALIGLGDSFVLSSDSYLRKFDSDGMQQKELKYNGNYLPEILEIENKLFFVAGYDIEGEVKLFYGSSDKDLNLINLNQ</sequence>
<dbReference type="RefSeq" id="WP_161437433.1">
    <property type="nucleotide sequence ID" value="NZ_WXYO01000010.1"/>
</dbReference>
<dbReference type="CDD" id="cd00146">
    <property type="entry name" value="PKD"/>
    <property type="match status" value="1"/>
</dbReference>
<dbReference type="Gene3D" id="2.60.40.10">
    <property type="entry name" value="Immunoglobulins"/>
    <property type="match status" value="1"/>
</dbReference>
<dbReference type="Proteomes" id="UP000475249">
    <property type="component" value="Unassembled WGS sequence"/>
</dbReference>
<dbReference type="PROSITE" id="PS50093">
    <property type="entry name" value="PKD"/>
    <property type="match status" value="1"/>
</dbReference>
<evidence type="ECO:0000313" key="3">
    <source>
        <dbReference type="Proteomes" id="UP000475249"/>
    </source>
</evidence>
<organism evidence="2 3">
    <name type="scientific">Poritiphilus flavus</name>
    <dbReference type="NCBI Taxonomy" id="2697053"/>
    <lineage>
        <taxon>Bacteria</taxon>
        <taxon>Pseudomonadati</taxon>
        <taxon>Bacteroidota</taxon>
        <taxon>Flavobacteriia</taxon>
        <taxon>Flavobacteriales</taxon>
        <taxon>Flavobacteriaceae</taxon>
        <taxon>Poritiphilus</taxon>
    </lineage>
</organism>
<dbReference type="AlphaFoldDB" id="A0A6L9EHW4"/>
<protein>
    <recommendedName>
        <fullName evidence="1">PKD domain-containing protein</fullName>
    </recommendedName>
</protein>
<dbReference type="SMART" id="SM00089">
    <property type="entry name" value="PKD"/>
    <property type="match status" value="1"/>
</dbReference>
<keyword evidence="3" id="KW-1185">Reference proteome</keyword>
<proteinExistence type="predicted"/>
<accession>A0A6L9EHW4</accession>